<protein>
    <submittedName>
        <fullName evidence="1">Uncharacterized protein</fullName>
    </submittedName>
</protein>
<reference evidence="1 2" key="1">
    <citation type="submission" date="2020-04" db="EMBL/GenBank/DDBJ databases">
        <title>Perkinsus olseni comparative genomics.</title>
        <authorList>
            <person name="Bogema D.R."/>
        </authorList>
    </citation>
    <scope>NUCLEOTIDE SEQUENCE [LARGE SCALE GENOMIC DNA]</scope>
    <source>
        <strain evidence="1">ATCC PRA-205</strain>
    </source>
</reference>
<evidence type="ECO:0000313" key="1">
    <source>
        <dbReference type="EMBL" id="KAF4711533.1"/>
    </source>
</evidence>
<name>A0A7J6QTA1_PEROL</name>
<organism evidence="1 2">
    <name type="scientific">Perkinsus olseni</name>
    <name type="common">Perkinsus atlanticus</name>
    <dbReference type="NCBI Taxonomy" id="32597"/>
    <lineage>
        <taxon>Eukaryota</taxon>
        <taxon>Sar</taxon>
        <taxon>Alveolata</taxon>
        <taxon>Perkinsozoa</taxon>
        <taxon>Perkinsea</taxon>
        <taxon>Perkinsida</taxon>
        <taxon>Perkinsidae</taxon>
        <taxon>Perkinsus</taxon>
    </lineage>
</organism>
<proteinExistence type="predicted"/>
<accession>A0A7J6QTA1</accession>
<evidence type="ECO:0000313" key="2">
    <source>
        <dbReference type="Proteomes" id="UP000574390"/>
    </source>
</evidence>
<dbReference type="Proteomes" id="UP000574390">
    <property type="component" value="Unassembled WGS sequence"/>
</dbReference>
<gene>
    <name evidence="1" type="ORF">FOZ62_011660</name>
</gene>
<dbReference type="EMBL" id="JABANM010027306">
    <property type="protein sequence ID" value="KAF4711533.1"/>
    <property type="molecule type" value="Genomic_DNA"/>
</dbReference>
<dbReference type="AlphaFoldDB" id="A0A7J6QTA1"/>
<sequence length="303" mass="32737">MALSNIHAEFRAVQESTGFLMDSGVSWMDTLSEALVRNAISGMRGGGLPERVGPREVRRVLSPSVLVEGDLSDVAEANLVLVIRLLARTKDAGRTAAGTIIPLAKVCSKPLSKRALKLSREVKHLLPPEHRREIAGAISALQIGVYMQDAGMVDALLKVDDDATSVVSEGDMAVAQFCALKFATPRSREVLDTLQRLSSTEVAQTGEFIAEFLFALDFTNNLNTEKLLRLLDGEMVNLKARAPMLEYADYLPAGEEYAKCYPTSCLTGRLSSPYNKISALSTCSASISWALLLSCGVSSHYGP</sequence>
<comment type="caution">
    <text evidence="1">The sequence shown here is derived from an EMBL/GenBank/DDBJ whole genome shotgun (WGS) entry which is preliminary data.</text>
</comment>